<evidence type="ECO:0000313" key="2">
    <source>
        <dbReference type="Proteomes" id="UP000824120"/>
    </source>
</evidence>
<gene>
    <name evidence="1" type="ORF">H5410_005278</name>
</gene>
<dbReference type="Proteomes" id="UP000824120">
    <property type="component" value="Chromosome 2"/>
</dbReference>
<proteinExistence type="predicted"/>
<protein>
    <submittedName>
        <fullName evidence="1">Uncharacterized protein</fullName>
    </submittedName>
</protein>
<comment type="caution">
    <text evidence="1">The sequence shown here is derived from an EMBL/GenBank/DDBJ whole genome shotgun (WGS) entry which is preliminary data.</text>
</comment>
<dbReference type="EMBL" id="JACXVP010000002">
    <property type="protein sequence ID" value="KAG5620060.1"/>
    <property type="molecule type" value="Genomic_DNA"/>
</dbReference>
<name>A0A9J6A750_SOLCO</name>
<reference evidence="1 2" key="1">
    <citation type="submission" date="2020-09" db="EMBL/GenBank/DDBJ databases">
        <title>De no assembly of potato wild relative species, Solanum commersonii.</title>
        <authorList>
            <person name="Cho K."/>
        </authorList>
    </citation>
    <scope>NUCLEOTIDE SEQUENCE [LARGE SCALE GENOMIC DNA]</scope>
    <source>
        <strain evidence="1">LZ3.2</strain>
        <tissue evidence="1">Leaf</tissue>
    </source>
</reference>
<keyword evidence="2" id="KW-1185">Reference proteome</keyword>
<evidence type="ECO:0000313" key="1">
    <source>
        <dbReference type="EMBL" id="KAG5620060.1"/>
    </source>
</evidence>
<dbReference type="OrthoDB" id="1300531at2759"/>
<dbReference type="AlphaFoldDB" id="A0A9J6A750"/>
<sequence>MEPVSILNQRGGGLRNKKEQTNTFHQWQSQDLQKVSMIDLKELLEHLNQRTKPSWPCCNFVARGILCSSSSIIKLNCDYCRILEDCVLNWTSLKSLTLESLFLRDEHIKQIMSNSDTCCSEIVAPYVEHLIIFRDFSHTKIKLGDFSFLNHTNLDLYCDEYEKMDENILKCLLVSVRCENELILSSWLMKSVTDPKYLQSFYVDCDFNFDVVRGRHLLTVDVM</sequence>
<accession>A0A9J6A750</accession>
<organism evidence="1 2">
    <name type="scientific">Solanum commersonii</name>
    <name type="common">Commerson's wild potato</name>
    <name type="synonym">Commerson's nightshade</name>
    <dbReference type="NCBI Taxonomy" id="4109"/>
    <lineage>
        <taxon>Eukaryota</taxon>
        <taxon>Viridiplantae</taxon>
        <taxon>Streptophyta</taxon>
        <taxon>Embryophyta</taxon>
        <taxon>Tracheophyta</taxon>
        <taxon>Spermatophyta</taxon>
        <taxon>Magnoliopsida</taxon>
        <taxon>eudicotyledons</taxon>
        <taxon>Gunneridae</taxon>
        <taxon>Pentapetalae</taxon>
        <taxon>asterids</taxon>
        <taxon>lamiids</taxon>
        <taxon>Solanales</taxon>
        <taxon>Solanaceae</taxon>
        <taxon>Solanoideae</taxon>
        <taxon>Solaneae</taxon>
        <taxon>Solanum</taxon>
    </lineage>
</organism>